<dbReference type="GO" id="GO:0000287">
    <property type="term" value="F:magnesium ion binding"/>
    <property type="evidence" value="ECO:0007669"/>
    <property type="project" value="TreeGrafter"/>
</dbReference>
<comment type="similarity">
    <text evidence="2">Belongs to the HpcH/HpaI aldolase family.</text>
</comment>
<comment type="cofactor">
    <cofactor evidence="1">
        <name>Mg(2+)</name>
        <dbReference type="ChEBI" id="CHEBI:18420"/>
    </cofactor>
</comment>
<accession>A0A2C9CMA4</accession>
<feature type="domain" description="HpcH/HpaI aldolase/citrate lyase" evidence="7">
    <location>
        <begin position="7"/>
        <end position="214"/>
    </location>
</feature>
<dbReference type="InterPro" id="IPR040442">
    <property type="entry name" value="Pyrv_kinase-like_dom_sf"/>
</dbReference>
<evidence type="ECO:0000256" key="3">
    <source>
        <dbReference type="ARBA" id="ARBA00022723"/>
    </source>
</evidence>
<evidence type="ECO:0000256" key="6">
    <source>
        <dbReference type="PIRSR" id="PIRSR015582-2"/>
    </source>
</evidence>
<dbReference type="Pfam" id="PF03328">
    <property type="entry name" value="HpcH_HpaI"/>
    <property type="match status" value="1"/>
</dbReference>
<dbReference type="AlphaFoldDB" id="A0A2C9CMA4"/>
<dbReference type="Proteomes" id="UP000220034">
    <property type="component" value="Unassembled WGS sequence"/>
</dbReference>
<dbReference type="PANTHER" id="PTHR32308">
    <property type="entry name" value="LYASE BETA SUBUNIT, PUTATIVE (AFU_ORTHOLOGUE AFUA_4G13030)-RELATED"/>
    <property type="match status" value="1"/>
</dbReference>
<dbReference type="InterPro" id="IPR005000">
    <property type="entry name" value="Aldolase/citrate-lyase_domain"/>
</dbReference>
<keyword evidence="3 6" id="KW-0479">Metal-binding</keyword>
<organism evidence="8 9">
    <name type="scientific">Pontivivens marinum</name>
    <dbReference type="NCBI Taxonomy" id="1690039"/>
    <lineage>
        <taxon>Bacteria</taxon>
        <taxon>Pseudomonadati</taxon>
        <taxon>Pseudomonadota</taxon>
        <taxon>Alphaproteobacteria</taxon>
        <taxon>Rhodobacterales</taxon>
        <taxon>Paracoccaceae</taxon>
        <taxon>Pontivivens</taxon>
    </lineage>
</organism>
<name>A0A2C9CMA4_9RHOB</name>
<dbReference type="SUPFAM" id="SSF51621">
    <property type="entry name" value="Phosphoenolpyruvate/pyruvate domain"/>
    <property type="match status" value="1"/>
</dbReference>
<dbReference type="Gene3D" id="3.20.20.60">
    <property type="entry name" value="Phosphoenolpyruvate-binding domains"/>
    <property type="match status" value="1"/>
</dbReference>
<protein>
    <submittedName>
        <fullName evidence="8">(3S)-malyl-CoA thioesterase</fullName>
    </submittedName>
</protein>
<dbReference type="InterPro" id="IPR011206">
    <property type="entry name" value="Citrate_lyase_beta/mcl1/mcl2"/>
</dbReference>
<dbReference type="RefSeq" id="WP_097928218.1">
    <property type="nucleotide sequence ID" value="NZ_OCTN01000001.1"/>
</dbReference>
<dbReference type="OrthoDB" id="9800547at2"/>
<feature type="binding site" evidence="5">
    <location>
        <position position="120"/>
    </location>
    <ligand>
        <name>substrate</name>
    </ligand>
</feature>
<evidence type="ECO:0000256" key="5">
    <source>
        <dbReference type="PIRSR" id="PIRSR015582-1"/>
    </source>
</evidence>
<feature type="binding site" evidence="6">
    <location>
        <position position="146"/>
    </location>
    <ligand>
        <name>Mg(2+)</name>
        <dbReference type="ChEBI" id="CHEBI:18420"/>
    </ligand>
</feature>
<evidence type="ECO:0000256" key="4">
    <source>
        <dbReference type="ARBA" id="ARBA00022842"/>
    </source>
</evidence>
<evidence type="ECO:0000313" key="9">
    <source>
        <dbReference type="Proteomes" id="UP000220034"/>
    </source>
</evidence>
<feature type="binding site" evidence="5">
    <location>
        <position position="68"/>
    </location>
    <ligand>
        <name>substrate</name>
    </ligand>
</feature>
<evidence type="ECO:0000313" key="8">
    <source>
        <dbReference type="EMBL" id="SOH92651.1"/>
    </source>
</evidence>
<dbReference type="GO" id="GO:0003824">
    <property type="term" value="F:catalytic activity"/>
    <property type="evidence" value="ECO:0007669"/>
    <property type="project" value="InterPro"/>
</dbReference>
<keyword evidence="9" id="KW-1185">Reference proteome</keyword>
<gene>
    <name evidence="8" type="ORF">SAMN06273572_101499</name>
</gene>
<feature type="binding site" evidence="6">
    <location>
        <position position="120"/>
    </location>
    <ligand>
        <name>Mg(2+)</name>
        <dbReference type="ChEBI" id="CHEBI:18420"/>
    </ligand>
</feature>
<sequence length="285" mass="29744">MIHRPRRSVLYMPGSKSRALDKAATLPADALILDLEDAVTPAEKSAARDLVAERVKARPFGPREVIIRINGADTEWGAADLAAAAAAKPDAILLPKVESPDDIAAARAVAGDIPIWAMMETPLGMLNAAQIAGTTGLTCMVMGTNDLVKDLHACHVAGREPLLAALGLAMLAARANNLAIIDGVYNAFKDDEGLRAECQQGRAMGFDGKTLIHPAQLAVANDVFGPSVEALDEAHAQIAAHEQVAETGGGVAVVNGRIVENLHVENAKRLLAEAEAIAALEAAAR</sequence>
<evidence type="ECO:0000256" key="1">
    <source>
        <dbReference type="ARBA" id="ARBA00001946"/>
    </source>
</evidence>
<proteinExistence type="inferred from homology"/>
<reference evidence="9" key="1">
    <citation type="submission" date="2017-09" db="EMBL/GenBank/DDBJ databases">
        <authorList>
            <person name="Varghese N."/>
            <person name="Submissions S."/>
        </authorList>
    </citation>
    <scope>NUCLEOTIDE SEQUENCE [LARGE SCALE GENOMIC DNA]</scope>
    <source>
        <strain evidence="9">C7</strain>
    </source>
</reference>
<keyword evidence="4 6" id="KW-0460">Magnesium</keyword>
<dbReference type="PANTHER" id="PTHR32308:SF10">
    <property type="entry name" value="CITRATE LYASE SUBUNIT BETA"/>
    <property type="match status" value="1"/>
</dbReference>
<evidence type="ECO:0000259" key="7">
    <source>
        <dbReference type="Pfam" id="PF03328"/>
    </source>
</evidence>
<dbReference type="PIRSF" id="PIRSF015582">
    <property type="entry name" value="Cit_lyase_B"/>
    <property type="match status" value="1"/>
</dbReference>
<dbReference type="EMBL" id="OCTN01000001">
    <property type="protein sequence ID" value="SOH92651.1"/>
    <property type="molecule type" value="Genomic_DNA"/>
</dbReference>
<dbReference type="InterPro" id="IPR015813">
    <property type="entry name" value="Pyrv/PenolPyrv_kinase-like_dom"/>
</dbReference>
<dbReference type="GO" id="GO:0006107">
    <property type="term" value="P:oxaloacetate metabolic process"/>
    <property type="evidence" value="ECO:0007669"/>
    <property type="project" value="TreeGrafter"/>
</dbReference>
<evidence type="ECO:0000256" key="2">
    <source>
        <dbReference type="ARBA" id="ARBA00005568"/>
    </source>
</evidence>